<name>R9H2W9_9SPHI</name>
<gene>
    <name evidence="1" type="ORF">ADIARSV_1280</name>
</gene>
<reference evidence="1 2" key="1">
    <citation type="journal article" date="2013" name="Genome Announc.">
        <title>Draft Genome Sequence of Arcticibacter svalbardensis Strain MN12-7T, a Member of the Family Sphingobacteriaceae Isolated from an Arctic Soil Sample.</title>
        <authorList>
            <person name="Shivaji S."/>
            <person name="Ara S."/>
            <person name="Prasad S."/>
            <person name="Manasa B.P."/>
            <person name="Begum Z."/>
            <person name="Singh A."/>
            <person name="Kumar Pinnaka A."/>
        </authorList>
    </citation>
    <scope>NUCLEOTIDE SEQUENCE [LARGE SCALE GENOMIC DNA]</scope>
    <source>
        <strain evidence="1 2">MN12-7</strain>
    </source>
</reference>
<evidence type="ECO:0000313" key="2">
    <source>
        <dbReference type="Proteomes" id="UP000014174"/>
    </source>
</evidence>
<dbReference type="AlphaFoldDB" id="R9H2W9"/>
<evidence type="ECO:0000313" key="1">
    <source>
        <dbReference type="EMBL" id="EOR95544.1"/>
    </source>
</evidence>
<dbReference type="EMBL" id="AQPN01000048">
    <property type="protein sequence ID" value="EOR95544.1"/>
    <property type="molecule type" value="Genomic_DNA"/>
</dbReference>
<dbReference type="STRING" id="1150600.ADIARSV_1280"/>
<comment type="caution">
    <text evidence="1">The sequence shown here is derived from an EMBL/GenBank/DDBJ whole genome shotgun (WGS) entry which is preliminary data.</text>
</comment>
<sequence length="37" mass="4190">MLKVFYAEALYQLSKNPFSSGFDNCSTDSNNRFPALL</sequence>
<organism evidence="1 2">
    <name type="scientific">Arcticibacter svalbardensis MN12-7</name>
    <dbReference type="NCBI Taxonomy" id="1150600"/>
    <lineage>
        <taxon>Bacteria</taxon>
        <taxon>Pseudomonadati</taxon>
        <taxon>Bacteroidota</taxon>
        <taxon>Sphingobacteriia</taxon>
        <taxon>Sphingobacteriales</taxon>
        <taxon>Sphingobacteriaceae</taxon>
        <taxon>Arcticibacter</taxon>
    </lineage>
</organism>
<keyword evidence="2" id="KW-1185">Reference proteome</keyword>
<protein>
    <submittedName>
        <fullName evidence="1">Uncharacterized protein</fullName>
    </submittedName>
</protein>
<proteinExistence type="predicted"/>
<dbReference type="Proteomes" id="UP000014174">
    <property type="component" value="Unassembled WGS sequence"/>
</dbReference>
<accession>R9H2W9</accession>